<reference evidence="3 4" key="1">
    <citation type="journal article" date="2014" name="Front. Genet.">
        <title>Genome and metabolic network of "Candidatus Phaeomarinobacter ectocarpi" Ec32, a new candidate genus of Alphaproteobacteria frequently associated with brown algae.</title>
        <authorList>
            <person name="Dittami S.M."/>
            <person name="Barbeyron T."/>
            <person name="Boyen C."/>
            <person name="Cambefort J."/>
            <person name="Collet G."/>
            <person name="Delage L."/>
            <person name="Gobet A."/>
            <person name="Groisillier A."/>
            <person name="Leblanc C."/>
            <person name="Michel G."/>
            <person name="Scornet D."/>
            <person name="Siegel A."/>
            <person name="Tapia J.E."/>
            <person name="Tonon T."/>
        </authorList>
    </citation>
    <scope>NUCLEOTIDE SEQUENCE [LARGE SCALE GENOMIC DNA]</scope>
    <source>
        <strain evidence="3 4">Ec32</strain>
    </source>
</reference>
<protein>
    <submittedName>
        <fullName evidence="3">Phage protein</fullName>
    </submittedName>
</protein>
<evidence type="ECO:0000256" key="1">
    <source>
        <dbReference type="SAM" id="Coils"/>
    </source>
</evidence>
<feature type="coiled-coil region" evidence="1">
    <location>
        <begin position="234"/>
        <end position="268"/>
    </location>
</feature>
<dbReference type="OrthoDB" id="9816412at2"/>
<feature type="region of interest" description="Disordered" evidence="2">
    <location>
        <begin position="196"/>
        <end position="222"/>
    </location>
</feature>
<dbReference type="Proteomes" id="UP000032160">
    <property type="component" value="Chromosome I"/>
</dbReference>
<name>X5MP28_9HYPH</name>
<dbReference type="EMBL" id="HG966617">
    <property type="protein sequence ID" value="CDO60816.1"/>
    <property type="molecule type" value="Genomic_DNA"/>
</dbReference>
<evidence type="ECO:0000313" key="3">
    <source>
        <dbReference type="EMBL" id="CDO60816.1"/>
    </source>
</evidence>
<dbReference type="STRING" id="1458461.BN1012_Phect2603"/>
<dbReference type="AlphaFoldDB" id="X5MP28"/>
<keyword evidence="1" id="KW-0175">Coiled coil</keyword>
<evidence type="ECO:0000256" key="2">
    <source>
        <dbReference type="SAM" id="MobiDB-lite"/>
    </source>
</evidence>
<organism evidence="3 4">
    <name type="scientific">Candidatus Phaeomarinibacter ectocarpi</name>
    <dbReference type="NCBI Taxonomy" id="1458461"/>
    <lineage>
        <taxon>Bacteria</taxon>
        <taxon>Pseudomonadati</taxon>
        <taxon>Pseudomonadota</taxon>
        <taxon>Alphaproteobacteria</taxon>
        <taxon>Hyphomicrobiales</taxon>
        <taxon>Parvibaculaceae</taxon>
        <taxon>Candidatus Phaeomarinibacter</taxon>
    </lineage>
</organism>
<accession>X5MP28</accession>
<dbReference type="HOGENOM" id="CLU_058178_1_0_5"/>
<dbReference type="RefSeq" id="WP_052534620.1">
    <property type="nucleotide sequence ID" value="NZ_HG966617.1"/>
</dbReference>
<gene>
    <name evidence="3" type="ORF">BN1012_Phect2603</name>
</gene>
<dbReference type="PATRIC" id="fig|1458461.3.peg.2608"/>
<dbReference type="KEGG" id="pect:BN1012_Phect2603"/>
<keyword evidence="4" id="KW-1185">Reference proteome</keyword>
<feature type="compositionally biased region" description="Low complexity" evidence="2">
    <location>
        <begin position="203"/>
        <end position="214"/>
    </location>
</feature>
<evidence type="ECO:0000313" key="4">
    <source>
        <dbReference type="Proteomes" id="UP000032160"/>
    </source>
</evidence>
<proteinExistence type="predicted"/>
<sequence length="388" mass="41536">MKPIHIFSPGTQTAMDGRSITFSEADLATAASAYDPAIHEAPMVIGHPKTDAPAYGWVKGLSVVDGKLTAEPDQLNPEFAEMVGNGAFKKVSASFYLPQAKGNPTPGRLALRHVGFLGAKAPAVKGLDPIEFGDADDGVVEFAVSTERAQASAWNTVAWLLGRLRDKFIEQDGLEKADEVLPSYALQEFRQVASDMRTDDGDTPPAFADPTPTDQETTMSGTDDKELEARAATLATQEAELKARQEKLDKQAADFAEAEVKSRRAENEAHLDALIADGKFAPGLKDQTLEFMDTLDPSDTIEFGEGDDAEKTTPLDYFRDLLGKSGTVINFGEISADDQEADAGTVNFASPDGYEVDPAQLALHNKAVAHQAAHPNTPYLDAVRAVGG</sequence>